<dbReference type="AlphaFoldDB" id="A0A4S8J9T5"/>
<sequence>MSRLSFLLVFLLISLPPSLQASLSPPRGFSINCGSKNVENIEGIEWITDDSFVKVGNATDLNIPGIVPVLSSLRYFPDKSARKYCYVIPAAKGAKYLIRTTYYYGGFDGGNEPPVFDQIVGGTKWSTVDTSENYAKGLASYYEIIMASPGKALSVCLARNEHTMSSPFISALEVQHLEGSMYNSTDFAMYALSTVARHRFGHGGQITSYPDDPFNRYWEPFVDANPVVDSQTNVTSFEFWNLPPAMAFLKALTTSRGKNLTIQWPAVALPNASYYLALYFQDNRSPSPFSWRVFDVLVNGKTFYSGLNVSTGGVVVVGDNWPLSGLTELKLTPAVGSPVGPVINAGELSLVVPLGGRTLTRDVIAMEALARSFDNPPSDWSGDPCLPRQNAWTGLTCSGGKIMRVVSLNLTNYGISGSIPSSIAKLTAISSMEQTLWSYTRHELTQTSSFSALGKQPAKWNNFSITRIPSETSRVISFFVKISAEQQSPRSTSRQSKTEKGNHYSVSSVLGFSSSNSTKPFPAAKYLNLATQQGVSWKLWSLISGRTKSVTRMQQSALSCEGFTEIMNQRL</sequence>
<gene>
    <name evidence="4" type="ORF">C4D60_Mb03t06840</name>
</gene>
<dbReference type="GO" id="GO:0016020">
    <property type="term" value="C:membrane"/>
    <property type="evidence" value="ECO:0007669"/>
    <property type="project" value="UniProtKB-SubCell"/>
</dbReference>
<evidence type="ECO:0000256" key="2">
    <source>
        <dbReference type="SAM" id="SignalP"/>
    </source>
</evidence>
<evidence type="ECO:0000256" key="1">
    <source>
        <dbReference type="ARBA" id="ARBA00004167"/>
    </source>
</evidence>
<dbReference type="PANTHER" id="PTHR45631">
    <property type="entry name" value="OS07G0107800 PROTEIN-RELATED"/>
    <property type="match status" value="1"/>
</dbReference>
<dbReference type="Gene3D" id="3.80.10.10">
    <property type="entry name" value="Ribonuclease Inhibitor"/>
    <property type="match status" value="1"/>
</dbReference>
<dbReference type="InterPro" id="IPR032675">
    <property type="entry name" value="LRR_dom_sf"/>
</dbReference>
<keyword evidence="5" id="KW-1185">Reference proteome</keyword>
<comment type="subcellular location">
    <subcellularLocation>
        <location evidence="1">Membrane</location>
        <topology evidence="1">Single-pass membrane protein</topology>
    </subcellularLocation>
</comment>
<reference evidence="4 5" key="1">
    <citation type="journal article" date="2019" name="Nat. Plants">
        <title>Genome sequencing of Musa balbisiana reveals subgenome evolution and function divergence in polyploid bananas.</title>
        <authorList>
            <person name="Yao X."/>
        </authorList>
    </citation>
    <scope>NUCLEOTIDE SEQUENCE [LARGE SCALE GENOMIC DNA]</scope>
    <source>
        <strain evidence="5">cv. DH-PKW</strain>
        <tissue evidence="4">Leaves</tissue>
    </source>
</reference>
<dbReference type="Gene3D" id="2.60.120.430">
    <property type="entry name" value="Galactose-binding lectin"/>
    <property type="match status" value="2"/>
</dbReference>
<comment type="caution">
    <text evidence="4">The sequence shown here is derived from an EMBL/GenBank/DDBJ whole genome shotgun (WGS) entry which is preliminary data.</text>
</comment>
<dbReference type="STRING" id="52838.A0A4S8J9T5"/>
<proteinExistence type="predicted"/>
<dbReference type="InterPro" id="IPR024788">
    <property type="entry name" value="Malectin-like_Carb-bd_dom"/>
</dbReference>
<feature type="domain" description="Malectin-like" evidence="3">
    <location>
        <begin position="31"/>
        <end position="348"/>
    </location>
</feature>
<evidence type="ECO:0000259" key="3">
    <source>
        <dbReference type="Pfam" id="PF12819"/>
    </source>
</evidence>
<dbReference type="Pfam" id="PF12819">
    <property type="entry name" value="Malectin_like"/>
    <property type="match status" value="1"/>
</dbReference>
<dbReference type="PANTHER" id="PTHR45631:SF45">
    <property type="entry name" value="LEUCINE-RICH REPEAT (LRR) FAMILY PROTEIN"/>
    <property type="match status" value="1"/>
</dbReference>
<organism evidence="4 5">
    <name type="scientific">Musa balbisiana</name>
    <name type="common">Banana</name>
    <dbReference type="NCBI Taxonomy" id="52838"/>
    <lineage>
        <taxon>Eukaryota</taxon>
        <taxon>Viridiplantae</taxon>
        <taxon>Streptophyta</taxon>
        <taxon>Embryophyta</taxon>
        <taxon>Tracheophyta</taxon>
        <taxon>Spermatophyta</taxon>
        <taxon>Magnoliopsida</taxon>
        <taxon>Liliopsida</taxon>
        <taxon>Zingiberales</taxon>
        <taxon>Musaceae</taxon>
        <taxon>Musa</taxon>
    </lineage>
</organism>
<dbReference type="Proteomes" id="UP000317650">
    <property type="component" value="Chromosome 3"/>
</dbReference>
<feature type="chain" id="PRO_5020716624" description="Malectin-like domain-containing protein" evidence="2">
    <location>
        <begin position="22"/>
        <end position="571"/>
    </location>
</feature>
<feature type="signal peptide" evidence="2">
    <location>
        <begin position="1"/>
        <end position="21"/>
    </location>
</feature>
<name>A0A4S8J9T5_MUSBA</name>
<evidence type="ECO:0000313" key="5">
    <source>
        <dbReference type="Proteomes" id="UP000317650"/>
    </source>
</evidence>
<evidence type="ECO:0000313" key="4">
    <source>
        <dbReference type="EMBL" id="THU57754.1"/>
    </source>
</evidence>
<dbReference type="EMBL" id="PYDT01000006">
    <property type="protein sequence ID" value="THU57754.1"/>
    <property type="molecule type" value="Genomic_DNA"/>
</dbReference>
<protein>
    <recommendedName>
        <fullName evidence="3">Malectin-like domain-containing protein</fullName>
    </recommendedName>
</protein>
<keyword evidence="2" id="KW-0732">Signal</keyword>
<accession>A0A4S8J9T5</accession>